<feature type="region of interest" description="Disordered" evidence="3">
    <location>
        <begin position="140"/>
        <end position="211"/>
    </location>
</feature>
<feature type="coiled-coil region" evidence="2">
    <location>
        <begin position="283"/>
        <end position="399"/>
    </location>
</feature>
<feature type="compositionally biased region" description="Low complexity" evidence="3">
    <location>
        <begin position="559"/>
        <end position="628"/>
    </location>
</feature>
<feature type="compositionally biased region" description="Low complexity" evidence="3">
    <location>
        <begin position="226"/>
        <end position="241"/>
    </location>
</feature>
<feature type="compositionally biased region" description="Polar residues" evidence="3">
    <location>
        <begin position="639"/>
        <end position="652"/>
    </location>
</feature>
<dbReference type="PANTHER" id="PTHR14430:SF0">
    <property type="entry name" value="SEC2P DOMAIN-CONTAINING PROTEIN"/>
    <property type="match status" value="1"/>
</dbReference>
<gene>
    <name evidence="5" type="ORF">F5050DRAFT_1785196</name>
</gene>
<accession>A0ABQ8Q4X7</accession>
<sequence>MFVATSPSPSIPSTSSLNATQRRAFPLTSNGRHITAKSAVKSTNQVFVPKDQSFFVQISDQLLDLRRILTHGQEDDLRFGLEMGMGRVQELVSLLEDTYDALEAAKQEAEGVKVELDVTRSNLKMIEKNNEMLEGAVRSLSDKHGTNPRDVGSVSWGRSTPTLLSMSSTTVNVPSSHTEPPSSPPLPSAGPISSPNSTTPSSTPVQPAQEPSSRFFHKFRFNSSSSSISSTSAMNSNTNSRPQTPVGANDSPIITGAGISNRDTNTNTSVAGSDASDTPTTQIEDLQRDLSTLRSQLAHDSIELERFHSELAQERKKRLDEEENVRKAMREKQELEGELESLSQALFEEANKMVSTERKLRAESESRLQKEQEELKEELREARAQREALRSALKVVESEIEVVRMGLHSGTAGVKSDTVGSGSVGATSSGKDTIDRTSKPNAPHVLDVSHSAYELSTPSSLSSLEDAGSEFGLGYSALPQSSSTVSTLSSPRPTMDAEQIPKRPDSDPNHSFPSNPPSSHTQPQSPFESYSTPSLSSRSSPEPLPSHSRSRSHSHSPAHSHAPPLSRSRSSSQRGIKSPPSSRSTSTSTSPSGSISMSRSSLSRQSREPNLNLSSNLGDSSSSSSNDLSHSHPEGYSHSIPTASTASTTLSENLVDDSVLAWSEA</sequence>
<evidence type="ECO:0000313" key="6">
    <source>
        <dbReference type="Proteomes" id="UP001163828"/>
    </source>
</evidence>
<proteinExistence type="predicted"/>
<dbReference type="PANTHER" id="PTHR14430">
    <property type="entry name" value="RABIN3-RELATED"/>
    <property type="match status" value="1"/>
</dbReference>
<dbReference type="EMBL" id="MU790803">
    <property type="protein sequence ID" value="KAJ3992984.1"/>
    <property type="molecule type" value="Genomic_DNA"/>
</dbReference>
<dbReference type="Proteomes" id="UP001163828">
    <property type="component" value="Unassembled WGS sequence"/>
</dbReference>
<reference evidence="5" key="1">
    <citation type="submission" date="2022-08" db="EMBL/GenBank/DDBJ databases">
        <authorList>
            <consortium name="DOE Joint Genome Institute"/>
            <person name="Min B."/>
            <person name="Riley R."/>
            <person name="Sierra-Patev S."/>
            <person name="Naranjo-Ortiz M."/>
            <person name="Looney B."/>
            <person name="Konkel Z."/>
            <person name="Slot J.C."/>
            <person name="Sakamoto Y."/>
            <person name="Steenwyk J.L."/>
            <person name="Rokas A."/>
            <person name="Carro J."/>
            <person name="Camarero S."/>
            <person name="Ferreira P."/>
            <person name="Molpeceres G."/>
            <person name="Ruiz-Duenas F.J."/>
            <person name="Serrano A."/>
            <person name="Henrissat B."/>
            <person name="Drula E."/>
            <person name="Hughes K.W."/>
            <person name="Mata J.L."/>
            <person name="Ishikawa N.K."/>
            <person name="Vargas-Isla R."/>
            <person name="Ushijima S."/>
            <person name="Smith C.A."/>
            <person name="Ahrendt S."/>
            <person name="Andreopoulos W."/>
            <person name="He G."/>
            <person name="Labutti K."/>
            <person name="Lipzen A."/>
            <person name="Ng V."/>
            <person name="Sandor L."/>
            <person name="Barry K."/>
            <person name="Martinez A.T."/>
            <person name="Xiao Y."/>
            <person name="Gibbons J.G."/>
            <person name="Terashima K."/>
            <person name="Hibbett D.S."/>
            <person name="Grigoriev I.V."/>
        </authorList>
    </citation>
    <scope>NUCLEOTIDE SEQUENCE</scope>
    <source>
        <strain evidence="5">TFB10827</strain>
    </source>
</reference>
<protein>
    <recommendedName>
        <fullName evidence="4">GDP/GTP exchange factor Sec2 N-terminal domain-containing protein</fullName>
    </recommendedName>
</protein>
<feature type="compositionally biased region" description="Low complexity" evidence="3">
    <location>
        <begin position="189"/>
        <end position="204"/>
    </location>
</feature>
<evidence type="ECO:0000313" key="5">
    <source>
        <dbReference type="EMBL" id="KAJ3992984.1"/>
    </source>
</evidence>
<feature type="region of interest" description="Disordered" evidence="3">
    <location>
        <begin position="226"/>
        <end position="281"/>
    </location>
</feature>
<feature type="region of interest" description="Disordered" evidence="3">
    <location>
        <begin position="456"/>
        <end position="656"/>
    </location>
</feature>
<evidence type="ECO:0000256" key="3">
    <source>
        <dbReference type="SAM" id="MobiDB-lite"/>
    </source>
</evidence>
<dbReference type="InterPro" id="IPR040351">
    <property type="entry name" value="RAB3IL/RAB3IP/Sec2"/>
</dbReference>
<name>A0ABQ8Q4X7_9AGAR</name>
<feature type="compositionally biased region" description="Low complexity" evidence="3">
    <location>
        <begin position="479"/>
        <end position="494"/>
    </location>
</feature>
<keyword evidence="1 2" id="KW-0175">Coiled coil</keyword>
<organism evidence="5 6">
    <name type="scientific">Lentinula boryana</name>
    <dbReference type="NCBI Taxonomy" id="40481"/>
    <lineage>
        <taxon>Eukaryota</taxon>
        <taxon>Fungi</taxon>
        <taxon>Dikarya</taxon>
        <taxon>Basidiomycota</taxon>
        <taxon>Agaricomycotina</taxon>
        <taxon>Agaricomycetes</taxon>
        <taxon>Agaricomycetidae</taxon>
        <taxon>Agaricales</taxon>
        <taxon>Marasmiineae</taxon>
        <taxon>Omphalotaceae</taxon>
        <taxon>Lentinula</taxon>
    </lineage>
</organism>
<feature type="compositionally biased region" description="Basic and acidic residues" evidence="3">
    <location>
        <begin position="499"/>
        <end position="508"/>
    </location>
</feature>
<dbReference type="Pfam" id="PF06428">
    <property type="entry name" value="Sec2p"/>
    <property type="match status" value="1"/>
</dbReference>
<evidence type="ECO:0000256" key="1">
    <source>
        <dbReference type="ARBA" id="ARBA00023054"/>
    </source>
</evidence>
<dbReference type="InterPro" id="IPR009449">
    <property type="entry name" value="Sec2_N"/>
</dbReference>
<feature type="compositionally biased region" description="Low complexity" evidence="3">
    <location>
        <begin position="533"/>
        <end position="547"/>
    </location>
</feature>
<feature type="compositionally biased region" description="Low complexity" evidence="3">
    <location>
        <begin position="159"/>
        <end position="180"/>
    </location>
</feature>
<feature type="compositionally biased region" description="Basic residues" evidence="3">
    <location>
        <begin position="548"/>
        <end position="558"/>
    </location>
</feature>
<evidence type="ECO:0000259" key="4">
    <source>
        <dbReference type="Pfam" id="PF06428"/>
    </source>
</evidence>
<comment type="caution">
    <text evidence="5">The sequence shown here is derived from an EMBL/GenBank/DDBJ whole genome shotgun (WGS) entry which is preliminary data.</text>
</comment>
<keyword evidence="6" id="KW-1185">Reference proteome</keyword>
<evidence type="ECO:0000256" key="2">
    <source>
        <dbReference type="SAM" id="Coils"/>
    </source>
</evidence>
<feature type="compositionally biased region" description="Low complexity" evidence="3">
    <location>
        <begin position="509"/>
        <end position="520"/>
    </location>
</feature>
<dbReference type="Gene3D" id="6.10.140.910">
    <property type="match status" value="1"/>
</dbReference>
<feature type="region of interest" description="Disordered" evidence="3">
    <location>
        <begin position="411"/>
        <end position="444"/>
    </location>
</feature>
<feature type="domain" description="GDP/GTP exchange factor Sec2 N-terminal" evidence="4">
    <location>
        <begin position="276"/>
        <end position="392"/>
    </location>
</feature>
<dbReference type="SUPFAM" id="SSF144284">
    <property type="entry name" value="Sec2 N-terminal region"/>
    <property type="match status" value="1"/>
</dbReference>
<feature type="compositionally biased region" description="Low complexity" evidence="3">
    <location>
        <begin position="418"/>
        <end position="430"/>
    </location>
</feature>
<feature type="compositionally biased region" description="Polar residues" evidence="3">
    <location>
        <begin position="261"/>
        <end position="281"/>
    </location>
</feature>
<feature type="compositionally biased region" description="Polar residues" evidence="3">
    <location>
        <begin position="521"/>
        <end position="532"/>
    </location>
</feature>